<gene>
    <name evidence="2" type="ORF">BOTBODRAFT_174903</name>
</gene>
<evidence type="ECO:0000313" key="2">
    <source>
        <dbReference type="EMBL" id="KDQ14093.1"/>
    </source>
</evidence>
<accession>A0A067ME89</accession>
<organism evidence="2 3">
    <name type="scientific">Botryobasidium botryosum (strain FD-172 SS1)</name>
    <dbReference type="NCBI Taxonomy" id="930990"/>
    <lineage>
        <taxon>Eukaryota</taxon>
        <taxon>Fungi</taxon>
        <taxon>Dikarya</taxon>
        <taxon>Basidiomycota</taxon>
        <taxon>Agaricomycotina</taxon>
        <taxon>Agaricomycetes</taxon>
        <taxon>Cantharellales</taxon>
        <taxon>Botryobasidiaceae</taxon>
        <taxon>Botryobasidium</taxon>
    </lineage>
</organism>
<dbReference type="EMBL" id="KL198039">
    <property type="protein sequence ID" value="KDQ14093.1"/>
    <property type="molecule type" value="Genomic_DNA"/>
</dbReference>
<reference evidence="3" key="1">
    <citation type="journal article" date="2014" name="Proc. Natl. Acad. Sci. U.S.A.">
        <title>Extensive sampling of basidiomycete genomes demonstrates inadequacy of the white-rot/brown-rot paradigm for wood decay fungi.</title>
        <authorList>
            <person name="Riley R."/>
            <person name="Salamov A.A."/>
            <person name="Brown D.W."/>
            <person name="Nagy L.G."/>
            <person name="Floudas D."/>
            <person name="Held B.W."/>
            <person name="Levasseur A."/>
            <person name="Lombard V."/>
            <person name="Morin E."/>
            <person name="Otillar R."/>
            <person name="Lindquist E.A."/>
            <person name="Sun H."/>
            <person name="LaButti K.M."/>
            <person name="Schmutz J."/>
            <person name="Jabbour D."/>
            <person name="Luo H."/>
            <person name="Baker S.E."/>
            <person name="Pisabarro A.G."/>
            <person name="Walton J.D."/>
            <person name="Blanchette R.A."/>
            <person name="Henrissat B."/>
            <person name="Martin F."/>
            <person name="Cullen D."/>
            <person name="Hibbett D.S."/>
            <person name="Grigoriev I.V."/>
        </authorList>
    </citation>
    <scope>NUCLEOTIDE SEQUENCE [LARGE SCALE GENOMIC DNA]</scope>
    <source>
        <strain evidence="3">FD-172 SS1</strain>
    </source>
</reference>
<protein>
    <submittedName>
        <fullName evidence="2">Uncharacterized protein</fullName>
    </submittedName>
</protein>
<evidence type="ECO:0000313" key="3">
    <source>
        <dbReference type="Proteomes" id="UP000027195"/>
    </source>
</evidence>
<dbReference type="STRING" id="930990.A0A067ME89"/>
<evidence type="ECO:0000256" key="1">
    <source>
        <dbReference type="SAM" id="MobiDB-lite"/>
    </source>
</evidence>
<feature type="compositionally biased region" description="Pro residues" evidence="1">
    <location>
        <begin position="78"/>
        <end position="89"/>
    </location>
</feature>
<feature type="region of interest" description="Disordered" evidence="1">
    <location>
        <begin position="65"/>
        <end position="128"/>
    </location>
</feature>
<dbReference type="InParanoid" id="A0A067ME89"/>
<keyword evidence="3" id="KW-1185">Reference proteome</keyword>
<sequence>MPLLTLWSVWIETRIAPDTSTHDGRLLHRRCHVTTAIFDIALIDHHRPPCLVDFTLAAPSSDLPGSRIPFLTSSPAHPSTPPAHPPSPPVTSLANPPTTLSSPTLSSTQRKSPTTFVPAPASGTSSNK</sequence>
<name>A0A067ME89_BOTB1</name>
<dbReference type="Proteomes" id="UP000027195">
    <property type="component" value="Unassembled WGS sequence"/>
</dbReference>
<dbReference type="AlphaFoldDB" id="A0A067ME89"/>
<dbReference type="HOGENOM" id="CLU_1959222_0_0_1"/>
<feature type="compositionally biased region" description="Low complexity" evidence="1">
    <location>
        <begin position="91"/>
        <end position="108"/>
    </location>
</feature>
<proteinExistence type="predicted"/>